<dbReference type="Proteomes" id="UP000076874">
    <property type="component" value="Unassembled WGS sequence"/>
</dbReference>
<evidence type="ECO:0000313" key="2">
    <source>
        <dbReference type="EMBL" id="OAA54562.1"/>
    </source>
</evidence>
<dbReference type="EMBL" id="AZHD01000023">
    <property type="protein sequence ID" value="OAA54562.1"/>
    <property type="molecule type" value="Genomic_DNA"/>
</dbReference>
<dbReference type="Pfam" id="PF05721">
    <property type="entry name" value="PhyH"/>
    <property type="match status" value="1"/>
</dbReference>
<dbReference type="InterPro" id="IPR008775">
    <property type="entry name" value="Phytyl_CoA_dOase-like"/>
</dbReference>
<dbReference type="OrthoDB" id="407832at2759"/>
<gene>
    <name evidence="2" type="ORF">SPI_08808</name>
</gene>
<dbReference type="Gene3D" id="2.60.120.620">
    <property type="entry name" value="q2cbj1_9rhob like domain"/>
    <property type="match status" value="1"/>
</dbReference>
<keyword evidence="2" id="KW-0560">Oxidoreductase</keyword>
<evidence type="ECO:0000256" key="1">
    <source>
        <dbReference type="SAM" id="MobiDB-lite"/>
    </source>
</evidence>
<dbReference type="AlphaFoldDB" id="A0A167MN70"/>
<dbReference type="SUPFAM" id="SSF51197">
    <property type="entry name" value="Clavaminate synthase-like"/>
    <property type="match status" value="1"/>
</dbReference>
<dbReference type="InterPro" id="IPR051961">
    <property type="entry name" value="Fungal_Metabolite_Diox"/>
</dbReference>
<reference evidence="2 3" key="1">
    <citation type="journal article" date="2016" name="Genome Biol. Evol.">
        <title>Divergent and convergent evolution of fungal pathogenicity.</title>
        <authorList>
            <person name="Shang Y."/>
            <person name="Xiao G."/>
            <person name="Zheng P."/>
            <person name="Cen K."/>
            <person name="Zhan S."/>
            <person name="Wang C."/>
        </authorList>
    </citation>
    <scope>NUCLEOTIDE SEQUENCE [LARGE SCALE GENOMIC DNA]</scope>
    <source>
        <strain evidence="2 3">RCEF 264</strain>
    </source>
</reference>
<name>A0A167MN70_9HYPO</name>
<feature type="region of interest" description="Disordered" evidence="1">
    <location>
        <begin position="1"/>
        <end position="22"/>
    </location>
</feature>
<dbReference type="PANTHER" id="PTHR37563">
    <property type="entry name" value="PHYTANOYL-COA DIOXYGENASE FAMILY PROTEIN (AFU_ORTHOLOGUE AFUA_2G03330)"/>
    <property type="match status" value="1"/>
</dbReference>
<organism evidence="2 3">
    <name type="scientific">Niveomyces insectorum RCEF 264</name>
    <dbReference type="NCBI Taxonomy" id="1081102"/>
    <lineage>
        <taxon>Eukaryota</taxon>
        <taxon>Fungi</taxon>
        <taxon>Dikarya</taxon>
        <taxon>Ascomycota</taxon>
        <taxon>Pezizomycotina</taxon>
        <taxon>Sordariomycetes</taxon>
        <taxon>Hypocreomycetidae</taxon>
        <taxon>Hypocreales</taxon>
        <taxon>Cordycipitaceae</taxon>
        <taxon>Niveomyces</taxon>
    </lineage>
</organism>
<sequence length="363" mass="40634">MAPSIVDVPPSGQNGTASKAATPAKKTYCHITPVSAEDRLNGTTSLETVQSAVEAFHRDGFCAISNAIDTAIVDKLNARMLEDTPVYLERPTLHYNQGQKARNISQMPPVTPEYMFREIWANPHAMTILEYLLGPRPECRFVNSNTALPNTDPTARQAVHSDAYHDHPNYPWAVVLNIYLTDVSPANGATEVWPGTHNITSKAFHVSEHSGRIRRPVFLARAQTHPPGQVTIPKGSICFRDLRTWHAGMPNLSTDPRIMLALVYFPRFYRSPMRLRLPASVRSIVTSWPQVDFETGTDWVDVKGDENSDEARNFHLNLLFQANWTQEADFGVFSDGKHGIQNKVSTTIEPEVTRDDYWLPGDS</sequence>
<proteinExistence type="predicted"/>
<dbReference type="PANTHER" id="PTHR37563:SF2">
    <property type="entry name" value="PHYTANOYL-COA DIOXYGENASE FAMILY PROTEIN (AFU_ORTHOLOGUE AFUA_2G03330)"/>
    <property type="match status" value="1"/>
</dbReference>
<protein>
    <submittedName>
        <fullName evidence="2">Phytanoyl-CoA dioxygenase</fullName>
    </submittedName>
</protein>
<evidence type="ECO:0000313" key="3">
    <source>
        <dbReference type="Proteomes" id="UP000076874"/>
    </source>
</evidence>
<keyword evidence="3" id="KW-1185">Reference proteome</keyword>
<accession>A0A167MN70</accession>
<keyword evidence="2" id="KW-0223">Dioxygenase</keyword>
<comment type="caution">
    <text evidence="2">The sequence shown here is derived from an EMBL/GenBank/DDBJ whole genome shotgun (WGS) entry which is preliminary data.</text>
</comment>
<dbReference type="GO" id="GO:0051213">
    <property type="term" value="F:dioxygenase activity"/>
    <property type="evidence" value="ECO:0007669"/>
    <property type="project" value="UniProtKB-KW"/>
</dbReference>